<dbReference type="OrthoDB" id="2269034at2759"/>
<feature type="region of interest" description="Disordered" evidence="2">
    <location>
        <begin position="344"/>
        <end position="368"/>
    </location>
</feature>
<feature type="compositionally biased region" description="Low complexity" evidence="2">
    <location>
        <begin position="521"/>
        <end position="536"/>
    </location>
</feature>
<proteinExistence type="predicted"/>
<feature type="compositionally biased region" description="Polar residues" evidence="2">
    <location>
        <begin position="537"/>
        <end position="547"/>
    </location>
</feature>
<evidence type="ECO:0000313" key="3">
    <source>
        <dbReference type="EMBL" id="KAF9444805.1"/>
    </source>
</evidence>
<feature type="compositionally biased region" description="Polar residues" evidence="2">
    <location>
        <begin position="354"/>
        <end position="368"/>
    </location>
</feature>
<feature type="coiled-coil region" evidence="1">
    <location>
        <begin position="4"/>
        <end position="31"/>
    </location>
</feature>
<dbReference type="AlphaFoldDB" id="A0A9P6C0N9"/>
<keyword evidence="4" id="KW-1185">Reference proteome</keyword>
<name>A0A9P6C0N9_9AGAR</name>
<evidence type="ECO:0000256" key="1">
    <source>
        <dbReference type="SAM" id="Coils"/>
    </source>
</evidence>
<keyword evidence="1" id="KW-0175">Coiled coil</keyword>
<evidence type="ECO:0000313" key="4">
    <source>
        <dbReference type="Proteomes" id="UP000807342"/>
    </source>
</evidence>
<evidence type="ECO:0000256" key="2">
    <source>
        <dbReference type="SAM" id="MobiDB-lite"/>
    </source>
</evidence>
<dbReference type="EMBL" id="MU151346">
    <property type="protein sequence ID" value="KAF9444805.1"/>
    <property type="molecule type" value="Genomic_DNA"/>
</dbReference>
<sequence length="613" mass="68655">MDEIQFLTATVSRLDREIEQLNGHRATLLRRLNQIRPITRILPPETLAAIFHHAALHTPSSTTDFFPSKKPARTSPLLLGSVCSHWRSVAWTTPALWTLIDPVPVRRNAQLSDAHLLRLYFTNARALPVSLHIKLDRLSSSPSAASEEILRAVFLDNSHNIGVLTCTSKSSLRQRWAMLAPKLAHAQFPNLERLEVNLRGAPLWRYDAPMLANAPRLTRATFAGYLLPNENEVFWEQITVLDLTALPVCRCLETLVQCPNLVDYRCTSPRPPTRSMDVALHLWKSQSAVTLEHLEKFEWVGALAEWDVLLYTYVRMPNLRHLVLGNSHPLSRPLDPTIIAPIPVPPTAPATGPNNLNNSDTNGASAPRTTDPELWKSFLRHIKNLTTLECTVFHSAQEWLDVFDIFSASLQTLKFTAFRDAEETLRLLRALQLTRVTDTDSIDSGADADTSSNPETKNYLPNLKALHATLDLHPDRSRHVLDILCSRRVRPMVLIPPEPTPTLSSGITSDPNALDNTDAQSMTSIASSTSESSFLTNQPSSSSTPDINVNDFIINPYPDTVYWVTHSRLEEASIKCWPFGFDFGDRERAVAKVLKRDGLKLDVFGPSGRVDWL</sequence>
<accession>A0A9P6C0N9</accession>
<comment type="caution">
    <text evidence="3">The sequence shown here is derived from an EMBL/GenBank/DDBJ whole genome shotgun (WGS) entry which is preliminary data.</text>
</comment>
<evidence type="ECO:0008006" key="5">
    <source>
        <dbReference type="Google" id="ProtNLM"/>
    </source>
</evidence>
<gene>
    <name evidence="3" type="ORF">P691DRAFT_786038</name>
</gene>
<feature type="region of interest" description="Disordered" evidence="2">
    <location>
        <begin position="495"/>
        <end position="547"/>
    </location>
</feature>
<protein>
    <recommendedName>
        <fullName evidence="5">F-box domain-containing protein</fullName>
    </recommendedName>
</protein>
<organism evidence="3 4">
    <name type="scientific">Macrolepiota fuliginosa MF-IS2</name>
    <dbReference type="NCBI Taxonomy" id="1400762"/>
    <lineage>
        <taxon>Eukaryota</taxon>
        <taxon>Fungi</taxon>
        <taxon>Dikarya</taxon>
        <taxon>Basidiomycota</taxon>
        <taxon>Agaricomycotina</taxon>
        <taxon>Agaricomycetes</taxon>
        <taxon>Agaricomycetidae</taxon>
        <taxon>Agaricales</taxon>
        <taxon>Agaricineae</taxon>
        <taxon>Agaricaceae</taxon>
        <taxon>Macrolepiota</taxon>
    </lineage>
</organism>
<dbReference type="Proteomes" id="UP000807342">
    <property type="component" value="Unassembled WGS sequence"/>
</dbReference>
<reference evidence="3" key="1">
    <citation type="submission" date="2020-11" db="EMBL/GenBank/DDBJ databases">
        <authorList>
            <consortium name="DOE Joint Genome Institute"/>
            <person name="Ahrendt S."/>
            <person name="Riley R."/>
            <person name="Andreopoulos W."/>
            <person name="Labutti K."/>
            <person name="Pangilinan J."/>
            <person name="Ruiz-Duenas F.J."/>
            <person name="Barrasa J.M."/>
            <person name="Sanchez-Garcia M."/>
            <person name="Camarero S."/>
            <person name="Miyauchi S."/>
            <person name="Serrano A."/>
            <person name="Linde D."/>
            <person name="Babiker R."/>
            <person name="Drula E."/>
            <person name="Ayuso-Fernandez I."/>
            <person name="Pacheco R."/>
            <person name="Padilla G."/>
            <person name="Ferreira P."/>
            <person name="Barriuso J."/>
            <person name="Kellner H."/>
            <person name="Castanera R."/>
            <person name="Alfaro M."/>
            <person name="Ramirez L."/>
            <person name="Pisabarro A.G."/>
            <person name="Kuo A."/>
            <person name="Tritt A."/>
            <person name="Lipzen A."/>
            <person name="He G."/>
            <person name="Yan M."/>
            <person name="Ng V."/>
            <person name="Cullen D."/>
            <person name="Martin F."/>
            <person name="Rosso M.-N."/>
            <person name="Henrissat B."/>
            <person name="Hibbett D."/>
            <person name="Martinez A.T."/>
            <person name="Grigoriev I.V."/>
        </authorList>
    </citation>
    <scope>NUCLEOTIDE SEQUENCE</scope>
    <source>
        <strain evidence="3">MF-IS2</strain>
    </source>
</reference>
<feature type="compositionally biased region" description="Polar residues" evidence="2">
    <location>
        <begin position="501"/>
        <end position="520"/>
    </location>
</feature>